<dbReference type="EMBL" id="FNFV01000002">
    <property type="protein sequence ID" value="SDK34935.1"/>
    <property type="molecule type" value="Genomic_DNA"/>
</dbReference>
<proteinExistence type="predicted"/>
<keyword evidence="4" id="KW-1185">Reference proteome</keyword>
<dbReference type="PANTHER" id="PTHR46018:SF2">
    <property type="entry name" value="ZINC PHOSPHODIESTERASE ELAC PROTEIN 1"/>
    <property type="match status" value="1"/>
</dbReference>
<feature type="domain" description="Metallo-beta-lactamase" evidence="2">
    <location>
        <begin position="20"/>
        <end position="223"/>
    </location>
</feature>
<reference evidence="4" key="1">
    <citation type="submission" date="2016-10" db="EMBL/GenBank/DDBJ databases">
        <authorList>
            <person name="Varghese N."/>
            <person name="Submissions S."/>
        </authorList>
    </citation>
    <scope>NUCLEOTIDE SEQUENCE [LARGE SCALE GENOMIC DNA]</scope>
    <source>
        <strain evidence="4">CGMCC 1.10789</strain>
    </source>
</reference>
<evidence type="ECO:0000259" key="2">
    <source>
        <dbReference type="SMART" id="SM00849"/>
    </source>
</evidence>
<dbReference type="GO" id="GO:0042781">
    <property type="term" value="F:3'-tRNA processing endoribonuclease activity"/>
    <property type="evidence" value="ECO:0007669"/>
    <property type="project" value="TreeGrafter"/>
</dbReference>
<feature type="region of interest" description="Disordered" evidence="1">
    <location>
        <begin position="131"/>
        <end position="154"/>
    </location>
</feature>
<dbReference type="Pfam" id="PF23023">
    <property type="entry name" value="Anti-Pycsar_Apyc1"/>
    <property type="match status" value="1"/>
</dbReference>
<gene>
    <name evidence="3" type="ORF">SAMN05216257_102418</name>
</gene>
<name>A0A1G9B7V2_9RHOB</name>
<organism evidence="3 4">
    <name type="scientific">Meinhardsimonia xiamenensis</name>
    <dbReference type="NCBI Taxonomy" id="990712"/>
    <lineage>
        <taxon>Bacteria</taxon>
        <taxon>Pseudomonadati</taxon>
        <taxon>Pseudomonadota</taxon>
        <taxon>Alphaproteobacteria</taxon>
        <taxon>Rhodobacterales</taxon>
        <taxon>Paracoccaceae</taxon>
        <taxon>Meinhardsimonia</taxon>
    </lineage>
</organism>
<dbReference type="CDD" id="cd07740">
    <property type="entry name" value="metallo-hydrolase-like_MBL-fold"/>
    <property type="match status" value="1"/>
</dbReference>
<dbReference type="AlphaFoldDB" id="A0A1G9B7V2"/>
<accession>A0A1G9B7V2</accession>
<dbReference type="SUPFAM" id="SSF56281">
    <property type="entry name" value="Metallo-hydrolase/oxidoreductase"/>
    <property type="match status" value="1"/>
</dbReference>
<dbReference type="Proteomes" id="UP000199328">
    <property type="component" value="Unassembled WGS sequence"/>
</dbReference>
<evidence type="ECO:0000313" key="4">
    <source>
        <dbReference type="Proteomes" id="UP000199328"/>
    </source>
</evidence>
<dbReference type="PANTHER" id="PTHR46018">
    <property type="entry name" value="ZINC PHOSPHODIESTERASE ELAC PROTEIN 1"/>
    <property type="match status" value="1"/>
</dbReference>
<evidence type="ECO:0000256" key="1">
    <source>
        <dbReference type="SAM" id="MobiDB-lite"/>
    </source>
</evidence>
<dbReference type="InterPro" id="IPR036866">
    <property type="entry name" value="RibonucZ/Hydroxyglut_hydro"/>
</dbReference>
<dbReference type="SMART" id="SM00849">
    <property type="entry name" value="Lactamase_B"/>
    <property type="match status" value="1"/>
</dbReference>
<dbReference type="STRING" id="990712.SAMN05216257_102418"/>
<dbReference type="InterPro" id="IPR001279">
    <property type="entry name" value="Metallo-B-lactamas"/>
</dbReference>
<dbReference type="Gene3D" id="3.60.15.10">
    <property type="entry name" value="Ribonuclease Z/Hydroxyacylglutathione hydrolase-like"/>
    <property type="match status" value="1"/>
</dbReference>
<evidence type="ECO:0000313" key="3">
    <source>
        <dbReference type="EMBL" id="SDK34935.1"/>
    </source>
</evidence>
<dbReference type="OrthoDB" id="9803916at2"/>
<protein>
    <submittedName>
        <fullName evidence="3">Ribonuclease BN, tRNA processing enzyme</fullName>
    </submittedName>
</protein>
<sequence>MTVRLTVLGCGDAFSDGGRMTSAYLVEDRAGRLMLDFGLTALTSLQRAGIAPDSVETIVLSHLHGDHFGALPVLLLWREFHGDPAHPLTVIGPPGMPARLRALHEAMYPGSWRTAWRFPLELVELAPGEPMERGGRRITSLPVNHDAGAEPATGLRLETDGRVIAFSGDSGWCESLVALAEGADLFLCECNLWSGPGEGGHMSHERLAAELPRLSARRILLVHMGPEMLSHSGPLAAERAEDGMVIAL</sequence>
<dbReference type="RefSeq" id="WP_092499128.1">
    <property type="nucleotide sequence ID" value="NZ_FNFV01000002.1"/>
</dbReference>